<dbReference type="NCBIfam" id="TIGR01782">
    <property type="entry name" value="TonB-Xanth-Caul"/>
    <property type="match status" value="1"/>
</dbReference>
<keyword evidence="4" id="KW-0798">TonB box</keyword>
<dbReference type="RefSeq" id="WP_167083573.1">
    <property type="nucleotide sequence ID" value="NZ_BAAADC010000001.1"/>
</dbReference>
<feature type="chain" id="PRO_5032609580" evidence="5">
    <location>
        <begin position="23"/>
        <end position="927"/>
    </location>
</feature>
<evidence type="ECO:0000259" key="6">
    <source>
        <dbReference type="Pfam" id="PF00593"/>
    </source>
</evidence>
<evidence type="ECO:0000256" key="5">
    <source>
        <dbReference type="SAM" id="SignalP"/>
    </source>
</evidence>
<feature type="signal peptide" evidence="5">
    <location>
        <begin position="1"/>
        <end position="22"/>
    </location>
</feature>
<keyword evidence="9" id="KW-1185">Reference proteome</keyword>
<keyword evidence="5" id="KW-0732">Signal</keyword>
<feature type="domain" description="TonB-dependent receptor-like beta-barrel" evidence="6">
    <location>
        <begin position="417"/>
        <end position="893"/>
    </location>
</feature>
<dbReference type="Proteomes" id="UP000570514">
    <property type="component" value="Unassembled WGS sequence"/>
</dbReference>
<dbReference type="InterPro" id="IPR012910">
    <property type="entry name" value="Plug_dom"/>
</dbReference>
<dbReference type="InterPro" id="IPR036942">
    <property type="entry name" value="Beta-barrel_TonB_sf"/>
</dbReference>
<accession>A0A846N0Q7</accession>
<evidence type="ECO:0000313" key="8">
    <source>
        <dbReference type="EMBL" id="NIK89488.1"/>
    </source>
</evidence>
<evidence type="ECO:0000259" key="7">
    <source>
        <dbReference type="Pfam" id="PF07715"/>
    </source>
</evidence>
<keyword evidence="2 4" id="KW-0472">Membrane</keyword>
<dbReference type="Gene3D" id="2.170.130.10">
    <property type="entry name" value="TonB-dependent receptor, plug domain"/>
    <property type="match status" value="1"/>
</dbReference>
<name>A0A846N0Q7_9PROT</name>
<dbReference type="SUPFAM" id="SSF56935">
    <property type="entry name" value="Porins"/>
    <property type="match status" value="1"/>
</dbReference>
<dbReference type="EMBL" id="JAASRM010000001">
    <property type="protein sequence ID" value="NIK89488.1"/>
    <property type="molecule type" value="Genomic_DNA"/>
</dbReference>
<gene>
    <name evidence="8" type="ORF">FHS83_002806</name>
</gene>
<dbReference type="GO" id="GO:0009279">
    <property type="term" value="C:cell outer membrane"/>
    <property type="evidence" value="ECO:0007669"/>
    <property type="project" value="UniProtKB-SubCell"/>
</dbReference>
<dbReference type="PANTHER" id="PTHR40980:SF3">
    <property type="entry name" value="TONB-DEPENDENT RECEPTOR-LIKE BETA-BARREL DOMAIN-CONTAINING PROTEIN"/>
    <property type="match status" value="1"/>
</dbReference>
<proteinExistence type="inferred from homology"/>
<dbReference type="InterPro" id="IPR010104">
    <property type="entry name" value="TonB_rcpt_bac"/>
</dbReference>
<dbReference type="AlphaFoldDB" id="A0A846N0Q7"/>
<comment type="similarity">
    <text evidence="4">Belongs to the TonB-dependent receptor family.</text>
</comment>
<comment type="caution">
    <text evidence="8">The sequence shown here is derived from an EMBL/GenBank/DDBJ whole genome shotgun (WGS) entry which is preliminary data.</text>
</comment>
<dbReference type="Gene3D" id="2.40.170.20">
    <property type="entry name" value="TonB-dependent receptor, beta-barrel domain"/>
    <property type="match status" value="1"/>
</dbReference>
<dbReference type="Pfam" id="PF07715">
    <property type="entry name" value="Plug"/>
    <property type="match status" value="1"/>
</dbReference>
<protein>
    <submittedName>
        <fullName evidence="8">TonB-dependent receptor</fullName>
    </submittedName>
</protein>
<sequence length="927" mass="103206">MKLKTKLLAATSLAAGVFSFQASMQLAYAQAAQEPETIETVVVSGIRGSLTKSAQIKRDSKQIVDVVSAEDVGKLPDNNVPEALAHVTGVQIERMHGEGSSISIRGLSSVATTLNGNAASSGSDRAMNLSDIPAELLKAVTVYKSRSADQVEGGMGGTVNVDLRRPLDLPFGWTLAGSVRGVYSDLGGTYSPYTSALIANRFDTALGEMGFLLNLSYTQNNYFENFIESESPDPFFDKDQSTLPGNIHALNGGVGPIAPYAINYGVEQGATTRPSVNLSTQWKANDHLDFVLEGAYISSKDKLHRDRLHMVVRNGTYNLSNIQMMPDGQTLKSATFTSADGTSPVNGGPESYFTRTNRDEFNTNLEAHYHFDRLQVNASAQYNWSSSKYFTLGTYSRFQGATSAVVDVNSSTVLGGGPFVQFNNTDLNDVSQYRLFQLHDEVGHSKSQEFDTQADATYQVSEDWYLRSLQAGYRYSNRHTQKDFGYRDAIFYDSATTKNNTHYMPMSAFPSCGNASEKVKPDVSGADIPSWYRLSSSCILDNYAAVRNYIATSPMASKGRYDWSSNEPPNIDLTNSYNDHEYTFAGYAQANWGANLYFPVEGQLGVRAVQTWGDVLSTDYTDNQDAKGNWFTTITPHSANKSYFDVMPNANALVHFSDKLQLRLSYFYQVDRPAFWDASAWQSINVPNKIIWAGNPDLHSMREHNYDASLEYFFGKAGQVSLGYFLKKPHGWFYYAGIPINDPSSPYNGYTLYQNRNAKPGTFEGLEFSTQSFFDFLPGFWSNFGASANGTLMTSYTIMYDYLNPKVNTDLASVPGVYNAENVSRYTYNLALFYDTPEFSARLAYNYRAKWRVSVWQDAVAYSPYNDATSRLDAAVNFTPYKWVTFSVEGSNLLGENNRTQWGKDDKMPLGLRMQARTVQLSARFRY</sequence>
<dbReference type="PANTHER" id="PTHR40980">
    <property type="entry name" value="PLUG DOMAIN-CONTAINING PROTEIN"/>
    <property type="match status" value="1"/>
</dbReference>
<keyword evidence="3" id="KW-0998">Cell outer membrane</keyword>
<evidence type="ECO:0000256" key="2">
    <source>
        <dbReference type="ARBA" id="ARBA00023136"/>
    </source>
</evidence>
<evidence type="ECO:0000256" key="4">
    <source>
        <dbReference type="RuleBase" id="RU003357"/>
    </source>
</evidence>
<evidence type="ECO:0000256" key="1">
    <source>
        <dbReference type="ARBA" id="ARBA00004442"/>
    </source>
</evidence>
<dbReference type="InterPro" id="IPR037066">
    <property type="entry name" value="Plug_dom_sf"/>
</dbReference>
<feature type="domain" description="TonB-dependent receptor plug" evidence="7">
    <location>
        <begin position="57"/>
        <end position="158"/>
    </location>
</feature>
<keyword evidence="8" id="KW-0675">Receptor</keyword>
<evidence type="ECO:0000313" key="9">
    <source>
        <dbReference type="Proteomes" id="UP000570514"/>
    </source>
</evidence>
<reference evidence="8 9" key="1">
    <citation type="submission" date="2020-03" db="EMBL/GenBank/DDBJ databases">
        <title>Genomic Encyclopedia of Type Strains, Phase IV (KMG-IV): sequencing the most valuable type-strain genomes for metagenomic binning, comparative biology and taxonomic classification.</title>
        <authorList>
            <person name="Goeker M."/>
        </authorList>
    </citation>
    <scope>NUCLEOTIDE SEQUENCE [LARGE SCALE GENOMIC DNA]</scope>
    <source>
        <strain evidence="8 9">DSM 19867</strain>
    </source>
</reference>
<evidence type="ECO:0000256" key="3">
    <source>
        <dbReference type="ARBA" id="ARBA00023237"/>
    </source>
</evidence>
<dbReference type="InterPro" id="IPR000531">
    <property type="entry name" value="Beta-barrel_TonB"/>
</dbReference>
<comment type="subcellular location">
    <subcellularLocation>
        <location evidence="1 4">Cell outer membrane</location>
    </subcellularLocation>
</comment>
<dbReference type="Pfam" id="PF00593">
    <property type="entry name" value="TonB_dep_Rec_b-barrel"/>
    <property type="match status" value="1"/>
</dbReference>
<organism evidence="8 9">
    <name type="scientific">Rhizomicrobium palustre</name>
    <dbReference type="NCBI Taxonomy" id="189966"/>
    <lineage>
        <taxon>Bacteria</taxon>
        <taxon>Pseudomonadati</taxon>
        <taxon>Pseudomonadota</taxon>
        <taxon>Alphaproteobacteria</taxon>
        <taxon>Micropepsales</taxon>
        <taxon>Micropepsaceae</taxon>
        <taxon>Rhizomicrobium</taxon>
    </lineage>
</organism>